<name>A0A840V3Z9_9BACT</name>
<keyword evidence="3" id="KW-1185">Reference proteome</keyword>
<comment type="caution">
    <text evidence="2">The sequence shown here is derived from an EMBL/GenBank/DDBJ whole genome shotgun (WGS) entry which is preliminary data.</text>
</comment>
<dbReference type="RefSeq" id="WP_184019132.1">
    <property type="nucleotide sequence ID" value="NZ_JACHFD010000011.1"/>
</dbReference>
<accession>A0A840V3Z9</accession>
<dbReference type="AlphaFoldDB" id="A0A840V3Z9"/>
<evidence type="ECO:0000313" key="3">
    <source>
        <dbReference type="Proteomes" id="UP000557717"/>
    </source>
</evidence>
<keyword evidence="1" id="KW-1133">Transmembrane helix</keyword>
<keyword evidence="1" id="KW-0472">Membrane</keyword>
<dbReference type="Proteomes" id="UP000557717">
    <property type="component" value="Unassembled WGS sequence"/>
</dbReference>
<gene>
    <name evidence="2" type="ORF">HNR46_002496</name>
</gene>
<sequence length="141" mass="15729">MKRPCPPKRPSGFLMLEVVLALGIFGMVATAFAVALARTSDAAQLSQRRMQINRILDSALTATLSLPTLEEGTETAVLDEEIGGAQVEVDTVVIPLEDLVNQDGQSLQEMYRIVVTAHWFENGEWQEESADTWRYSRMYQP</sequence>
<proteinExistence type="predicted"/>
<keyword evidence="1" id="KW-0812">Transmembrane</keyword>
<organism evidence="2 3">
    <name type="scientific">Haloferula luteola</name>
    <dbReference type="NCBI Taxonomy" id="595692"/>
    <lineage>
        <taxon>Bacteria</taxon>
        <taxon>Pseudomonadati</taxon>
        <taxon>Verrucomicrobiota</taxon>
        <taxon>Verrucomicrobiia</taxon>
        <taxon>Verrucomicrobiales</taxon>
        <taxon>Verrucomicrobiaceae</taxon>
        <taxon>Haloferula</taxon>
    </lineage>
</organism>
<evidence type="ECO:0000256" key="1">
    <source>
        <dbReference type="SAM" id="Phobius"/>
    </source>
</evidence>
<dbReference type="EMBL" id="JACHFD010000011">
    <property type="protein sequence ID" value="MBB5352253.1"/>
    <property type="molecule type" value="Genomic_DNA"/>
</dbReference>
<feature type="transmembrane region" description="Helical" evidence="1">
    <location>
        <begin position="12"/>
        <end position="37"/>
    </location>
</feature>
<protein>
    <submittedName>
        <fullName evidence="2">Type II secretory pathway pseudopilin PulG</fullName>
    </submittedName>
</protein>
<evidence type="ECO:0000313" key="2">
    <source>
        <dbReference type="EMBL" id="MBB5352253.1"/>
    </source>
</evidence>
<reference evidence="2 3" key="1">
    <citation type="submission" date="2020-08" db="EMBL/GenBank/DDBJ databases">
        <title>Genomic Encyclopedia of Type Strains, Phase IV (KMG-IV): sequencing the most valuable type-strain genomes for metagenomic binning, comparative biology and taxonomic classification.</title>
        <authorList>
            <person name="Goeker M."/>
        </authorList>
    </citation>
    <scope>NUCLEOTIDE SEQUENCE [LARGE SCALE GENOMIC DNA]</scope>
    <source>
        <strain evidence="2 3">YC6886</strain>
    </source>
</reference>